<dbReference type="GO" id="GO:0046872">
    <property type="term" value="F:metal ion binding"/>
    <property type="evidence" value="ECO:0007669"/>
    <property type="project" value="UniProtKB-KW"/>
</dbReference>
<comment type="subcellular location">
    <subcellularLocation>
        <location evidence="1">Cytoplasm</location>
    </subcellularLocation>
</comment>
<dbReference type="GO" id="GO:0005737">
    <property type="term" value="C:cytoplasm"/>
    <property type="evidence" value="ECO:0007669"/>
    <property type="project" value="UniProtKB-SubCell"/>
</dbReference>
<gene>
    <name evidence="8" type="ORF">FHS99_002333</name>
</gene>
<keyword evidence="6" id="KW-0119">Carbohydrate metabolism</keyword>
<evidence type="ECO:0000256" key="5">
    <source>
        <dbReference type="ARBA" id="ARBA00022801"/>
    </source>
</evidence>
<dbReference type="Pfam" id="PF13242">
    <property type="entry name" value="Hydrolase_like"/>
    <property type="match status" value="1"/>
</dbReference>
<dbReference type="Proteomes" id="UP000546701">
    <property type="component" value="Unassembled WGS sequence"/>
</dbReference>
<dbReference type="InterPro" id="IPR036412">
    <property type="entry name" value="HAD-like_sf"/>
</dbReference>
<dbReference type="SUPFAM" id="SSF53448">
    <property type="entry name" value="Nucleotide-diphospho-sugar transferases"/>
    <property type="match status" value="1"/>
</dbReference>
<organism evidence="8 9">
    <name type="scientific">Sphingomonas prati</name>
    <dbReference type="NCBI Taxonomy" id="1843237"/>
    <lineage>
        <taxon>Bacteria</taxon>
        <taxon>Pseudomonadati</taxon>
        <taxon>Pseudomonadota</taxon>
        <taxon>Alphaproteobacteria</taxon>
        <taxon>Sphingomonadales</taxon>
        <taxon>Sphingomonadaceae</taxon>
        <taxon>Sphingomonas</taxon>
    </lineage>
</organism>
<dbReference type="AlphaFoldDB" id="A0A7W9BTH6"/>
<dbReference type="NCBIfam" id="TIGR01662">
    <property type="entry name" value="HAD-SF-IIIA"/>
    <property type="match status" value="1"/>
</dbReference>
<dbReference type="NCBIfam" id="TIGR01656">
    <property type="entry name" value="Histidinol-ppas"/>
    <property type="match status" value="1"/>
</dbReference>
<protein>
    <recommendedName>
        <fullName evidence="7">D,D-heptose 1,7-bisphosphate phosphatase</fullName>
    </recommendedName>
</protein>
<evidence type="ECO:0000256" key="3">
    <source>
        <dbReference type="ARBA" id="ARBA00022490"/>
    </source>
</evidence>
<reference evidence="8 9" key="1">
    <citation type="submission" date="2020-08" db="EMBL/GenBank/DDBJ databases">
        <title>Genomic Encyclopedia of Type Strains, Phase IV (KMG-IV): sequencing the most valuable type-strain genomes for metagenomic binning, comparative biology and taxonomic classification.</title>
        <authorList>
            <person name="Goeker M."/>
        </authorList>
    </citation>
    <scope>NUCLEOTIDE SEQUENCE [LARGE SCALE GENOMIC DNA]</scope>
    <source>
        <strain evidence="8 9">DSM 103336</strain>
    </source>
</reference>
<evidence type="ECO:0000256" key="7">
    <source>
        <dbReference type="ARBA" id="ARBA00031828"/>
    </source>
</evidence>
<dbReference type="InterPro" id="IPR029044">
    <property type="entry name" value="Nucleotide-diphossugar_trans"/>
</dbReference>
<keyword evidence="4" id="KW-0479">Metal-binding</keyword>
<dbReference type="GO" id="GO:0016791">
    <property type="term" value="F:phosphatase activity"/>
    <property type="evidence" value="ECO:0007669"/>
    <property type="project" value="InterPro"/>
</dbReference>
<keyword evidence="5 8" id="KW-0378">Hydrolase</keyword>
<dbReference type="PANTHER" id="PTHR42891">
    <property type="entry name" value="D-GLYCERO-BETA-D-MANNO-HEPTOSE-1,7-BISPHOSPHATE 7-PHOSPHATASE"/>
    <property type="match status" value="1"/>
</dbReference>
<dbReference type="SUPFAM" id="SSF56784">
    <property type="entry name" value="HAD-like"/>
    <property type="match status" value="1"/>
</dbReference>
<accession>A0A7W9BTH6</accession>
<dbReference type="CDD" id="cd07503">
    <property type="entry name" value="HAD_HisB-N"/>
    <property type="match status" value="1"/>
</dbReference>
<sequence length="359" mass="39095">MSADEGARTVRQIVLLCLDREMSYLAPIDDIPLLQLLVQEAGRYRVDDVLLLAQPGIAGLDAFAAALPAQLHRPLSIRVERSTLPPHAALQAASPLLHDRFHVMDGSLWAEVDLDRLSALARTGSAIAMARRDDDNSAVPVAVCLMRQDLDRLTPASSAIPVPTDGSATLVVNGPVCAVGPGSHLTTHRAQRRKPAVFLDRDGVLNIDHGYIGSIDRLVWMPGAADAVRLLNERGYYVFVVTNQSGIGRGLFSDAAYFELRREMHDTLAAAGARIDDERHCPFHPDVADPAYRRVSSWRKPEPGMLLDLMDAWPVDRARSFMIGDKSSDMAAARNAGIAGHLFSGDNLHDFVAGILSQY</sequence>
<evidence type="ECO:0000313" key="9">
    <source>
        <dbReference type="Proteomes" id="UP000546701"/>
    </source>
</evidence>
<keyword evidence="3" id="KW-0963">Cytoplasm</keyword>
<evidence type="ECO:0000256" key="2">
    <source>
        <dbReference type="ARBA" id="ARBA00005628"/>
    </source>
</evidence>
<evidence type="ECO:0000256" key="1">
    <source>
        <dbReference type="ARBA" id="ARBA00004496"/>
    </source>
</evidence>
<dbReference type="InterPro" id="IPR004446">
    <property type="entry name" value="Heptose_bisP_phosphatase"/>
</dbReference>
<evidence type="ECO:0000256" key="6">
    <source>
        <dbReference type="ARBA" id="ARBA00023277"/>
    </source>
</evidence>
<dbReference type="InterPro" id="IPR023214">
    <property type="entry name" value="HAD_sf"/>
</dbReference>
<name>A0A7W9BTH6_9SPHN</name>
<evidence type="ECO:0000256" key="4">
    <source>
        <dbReference type="ARBA" id="ARBA00022723"/>
    </source>
</evidence>
<dbReference type="PANTHER" id="PTHR42891:SF1">
    <property type="entry name" value="D-GLYCERO-BETA-D-MANNO-HEPTOSE-1,7-BISPHOSPHATE 7-PHOSPHATASE"/>
    <property type="match status" value="1"/>
</dbReference>
<dbReference type="EMBL" id="JACIJR010000005">
    <property type="protein sequence ID" value="MBB5729837.1"/>
    <property type="molecule type" value="Genomic_DNA"/>
</dbReference>
<dbReference type="RefSeq" id="WP_198350634.1">
    <property type="nucleotide sequence ID" value="NZ_BMJP01000003.1"/>
</dbReference>
<evidence type="ECO:0000313" key="8">
    <source>
        <dbReference type="EMBL" id="MBB5729837.1"/>
    </source>
</evidence>
<dbReference type="Gene3D" id="3.40.50.1000">
    <property type="entry name" value="HAD superfamily/HAD-like"/>
    <property type="match status" value="1"/>
</dbReference>
<dbReference type="InterPro" id="IPR006549">
    <property type="entry name" value="HAD-SF_hydro_IIIA"/>
</dbReference>
<dbReference type="GO" id="GO:0005975">
    <property type="term" value="P:carbohydrate metabolic process"/>
    <property type="evidence" value="ECO:0007669"/>
    <property type="project" value="InterPro"/>
</dbReference>
<keyword evidence="9" id="KW-1185">Reference proteome</keyword>
<dbReference type="InterPro" id="IPR006543">
    <property type="entry name" value="Histidinol-phos"/>
</dbReference>
<comment type="caution">
    <text evidence="8">The sequence shown here is derived from an EMBL/GenBank/DDBJ whole genome shotgun (WGS) entry which is preliminary data.</text>
</comment>
<comment type="similarity">
    <text evidence="2">Belongs to the GmhB family.</text>
</comment>
<proteinExistence type="inferred from homology"/>